<accession>A0ABR4JV23</accession>
<feature type="domain" description="MACPF" evidence="2">
    <location>
        <begin position="5"/>
        <end position="112"/>
    </location>
</feature>
<feature type="region of interest" description="Disordered" evidence="1">
    <location>
        <begin position="81"/>
        <end position="105"/>
    </location>
</feature>
<proteinExistence type="predicted"/>
<evidence type="ECO:0000256" key="1">
    <source>
        <dbReference type="SAM" id="MobiDB-lite"/>
    </source>
</evidence>
<evidence type="ECO:0000313" key="3">
    <source>
        <dbReference type="EMBL" id="KAL2843908.1"/>
    </source>
</evidence>
<dbReference type="InterPro" id="IPR020864">
    <property type="entry name" value="MACPF"/>
</dbReference>
<sequence length="137" mass="15649">MYQKYKQFFEEWGTYVVHLCEFGARYQLKLDSHMTNTSSKKDFESYISAEYNDICSDKGSAGLRTTDEYKKYLNIRRFDVNVTGGDPRKNADLSSEPHKPEKVDTLGKSISDTMAHPLGLKVMSLGDICERIQGFGQ</sequence>
<name>A0ABR4JV23_9EURO</name>
<comment type="caution">
    <text evidence="3">The sequence shown here is derived from an EMBL/GenBank/DDBJ whole genome shotgun (WGS) entry which is preliminary data.</text>
</comment>
<feature type="compositionally biased region" description="Basic and acidic residues" evidence="1">
    <location>
        <begin position="86"/>
        <end position="105"/>
    </location>
</feature>
<dbReference type="Proteomes" id="UP001610446">
    <property type="component" value="Unassembled WGS sequence"/>
</dbReference>
<dbReference type="EMBL" id="JBFXLU010000085">
    <property type="protein sequence ID" value="KAL2843908.1"/>
    <property type="molecule type" value="Genomic_DNA"/>
</dbReference>
<organism evidence="3 4">
    <name type="scientific">Aspergillus pseudoustus</name>
    <dbReference type="NCBI Taxonomy" id="1810923"/>
    <lineage>
        <taxon>Eukaryota</taxon>
        <taxon>Fungi</taxon>
        <taxon>Dikarya</taxon>
        <taxon>Ascomycota</taxon>
        <taxon>Pezizomycotina</taxon>
        <taxon>Eurotiomycetes</taxon>
        <taxon>Eurotiomycetidae</taxon>
        <taxon>Eurotiales</taxon>
        <taxon>Aspergillaceae</taxon>
        <taxon>Aspergillus</taxon>
        <taxon>Aspergillus subgen. Nidulantes</taxon>
    </lineage>
</organism>
<gene>
    <name evidence="3" type="ORF">BJY01DRAFT_248371</name>
</gene>
<evidence type="ECO:0000313" key="4">
    <source>
        <dbReference type="Proteomes" id="UP001610446"/>
    </source>
</evidence>
<keyword evidence="4" id="KW-1185">Reference proteome</keyword>
<evidence type="ECO:0000259" key="2">
    <source>
        <dbReference type="Pfam" id="PF01823"/>
    </source>
</evidence>
<reference evidence="3 4" key="1">
    <citation type="submission" date="2024-07" db="EMBL/GenBank/DDBJ databases">
        <title>Section-level genome sequencing and comparative genomics of Aspergillus sections Usti and Cavernicolus.</title>
        <authorList>
            <consortium name="Lawrence Berkeley National Laboratory"/>
            <person name="Nybo J.L."/>
            <person name="Vesth T.C."/>
            <person name="Theobald S."/>
            <person name="Frisvad J.C."/>
            <person name="Larsen T.O."/>
            <person name="Kjaerboelling I."/>
            <person name="Rothschild-Mancinelli K."/>
            <person name="Lyhne E.K."/>
            <person name="Kogle M.E."/>
            <person name="Barry K."/>
            <person name="Clum A."/>
            <person name="Na H."/>
            <person name="Ledsgaard L."/>
            <person name="Lin J."/>
            <person name="Lipzen A."/>
            <person name="Kuo A."/>
            <person name="Riley R."/>
            <person name="Mondo S."/>
            <person name="Labutti K."/>
            <person name="Haridas S."/>
            <person name="Pangalinan J."/>
            <person name="Salamov A.A."/>
            <person name="Simmons B.A."/>
            <person name="Magnuson J.K."/>
            <person name="Chen J."/>
            <person name="Drula E."/>
            <person name="Henrissat B."/>
            <person name="Wiebenga A."/>
            <person name="Lubbers R.J."/>
            <person name="Gomes A.C."/>
            <person name="Makela M.R."/>
            <person name="Stajich J."/>
            <person name="Grigoriev I.V."/>
            <person name="Mortensen U.H."/>
            <person name="De Vries R.P."/>
            <person name="Baker S.E."/>
            <person name="Andersen M.R."/>
        </authorList>
    </citation>
    <scope>NUCLEOTIDE SEQUENCE [LARGE SCALE GENOMIC DNA]</scope>
    <source>
        <strain evidence="3 4">CBS 123904</strain>
    </source>
</reference>
<protein>
    <recommendedName>
        <fullName evidence="2">MACPF domain-containing protein</fullName>
    </recommendedName>
</protein>
<dbReference type="Pfam" id="PF01823">
    <property type="entry name" value="MACPF"/>
    <property type="match status" value="1"/>
</dbReference>